<dbReference type="PROSITE" id="PS51318">
    <property type="entry name" value="TAT"/>
    <property type="match status" value="1"/>
</dbReference>
<dbReference type="InterPro" id="IPR006311">
    <property type="entry name" value="TAT_signal"/>
</dbReference>
<dbReference type="InterPro" id="IPR011041">
    <property type="entry name" value="Quinoprot_gluc/sorb_DH_b-prop"/>
</dbReference>
<gene>
    <name evidence="2" type="ORF">ISE1_3209</name>
    <name evidence="3" type="ORF">ISE2_3189</name>
</gene>
<dbReference type="AlphaFoldDB" id="A0A484TM57"/>
<reference evidence="2" key="1">
    <citation type="submission" date="2019-03" db="EMBL/GenBank/DDBJ databases">
        <authorList>
            <person name="Danneels B."/>
        </authorList>
    </citation>
    <scope>NUCLEOTIDE SEQUENCE</scope>
</reference>
<dbReference type="InterPro" id="IPR011042">
    <property type="entry name" value="6-blade_b-propeller_TolB-like"/>
</dbReference>
<dbReference type="SUPFAM" id="SSF50952">
    <property type="entry name" value="Soluble quinoprotein glucose dehydrogenase"/>
    <property type="match status" value="1"/>
</dbReference>
<name>A0A484TM57_9ZZZZ</name>
<evidence type="ECO:0000259" key="1">
    <source>
        <dbReference type="Pfam" id="PF07995"/>
    </source>
</evidence>
<dbReference type="InterPro" id="IPR012938">
    <property type="entry name" value="Glc/Sorbosone_DH"/>
</dbReference>
<dbReference type="PANTHER" id="PTHR19328:SF75">
    <property type="entry name" value="ALDOSE SUGAR DEHYDROGENASE YLII"/>
    <property type="match status" value="1"/>
</dbReference>
<dbReference type="Gene3D" id="2.120.10.30">
    <property type="entry name" value="TolB, C-terminal domain"/>
    <property type="match status" value="1"/>
</dbReference>
<sequence>MMRGTFNSALGGCRRAVMSALGGAALLAGASVFAPVAQAKEGEPSMSYKVQTLVEGLHFPWSLAFLPDGGMLVTERTGQLRHITPEGMLVDKPIQGVPPVFVAGQAGLMDVALDPDFAQNQRIFLTHAYGTSSANNTRLISARLVDDKLEDVQTVFSALPAKSGGAHYGGRIAFLPDKSLVLTLGDGFDYRERAQDPSNHLGSSVRVNRDGSVPPDNPFAGQDGVAAEIFTLGHRNVQAIVYEPRYHKLYSAEHGPKGGDELNLLEPGKNYGWPVATHGVDYTGAKVSPHLDLPGLQPAVLYWTPSIAPSGMTVYWGDVFTAWRGDVFVSALAERSVRRIAMRDGVPTGEQEVLFKELDARIRDVRTGPDGALYLLTDEEKGRVLRVGRE</sequence>
<dbReference type="PANTHER" id="PTHR19328">
    <property type="entry name" value="HEDGEHOG-INTERACTING PROTEIN"/>
    <property type="match status" value="1"/>
</dbReference>
<protein>
    <submittedName>
        <fullName evidence="2">PQQ-dependent oxidoreductase, gdhB family</fullName>
    </submittedName>
</protein>
<evidence type="ECO:0000313" key="2">
    <source>
        <dbReference type="EMBL" id="VFR75756.1"/>
    </source>
</evidence>
<accession>A0A484TM57</accession>
<feature type="domain" description="Glucose/Sorbosone dehydrogenase" evidence="1">
    <location>
        <begin position="58"/>
        <end position="386"/>
    </location>
</feature>
<organism evidence="2">
    <name type="scientific">plant metagenome</name>
    <dbReference type="NCBI Taxonomy" id="1297885"/>
    <lineage>
        <taxon>unclassified sequences</taxon>
        <taxon>metagenomes</taxon>
        <taxon>organismal metagenomes</taxon>
    </lineage>
</organism>
<proteinExistence type="predicted"/>
<dbReference type="Pfam" id="PF07995">
    <property type="entry name" value="GSDH"/>
    <property type="match status" value="1"/>
</dbReference>
<dbReference type="EMBL" id="CAADIN010000035">
    <property type="protein sequence ID" value="VFR95202.1"/>
    <property type="molecule type" value="Genomic_DNA"/>
</dbReference>
<dbReference type="EMBL" id="CAADIM010000013">
    <property type="protein sequence ID" value="VFR75756.1"/>
    <property type="molecule type" value="Genomic_DNA"/>
</dbReference>
<evidence type="ECO:0000313" key="3">
    <source>
        <dbReference type="EMBL" id="VFR95202.1"/>
    </source>
</evidence>